<keyword evidence="2" id="KW-1185">Reference proteome</keyword>
<dbReference type="InterPro" id="IPR035959">
    <property type="entry name" value="RutC-like_sf"/>
</dbReference>
<dbReference type="EMBL" id="FO203503">
    <property type="protein sequence ID" value="CCK81892.1"/>
    <property type="molecule type" value="Genomic_DNA"/>
</dbReference>
<dbReference type="SUPFAM" id="SSF55298">
    <property type="entry name" value="YjgF-like"/>
    <property type="match status" value="1"/>
</dbReference>
<reference evidence="1 2" key="1">
    <citation type="journal article" date="2013" name="Environ. Microbiol.">
        <title>Complete genome, catabolic sub-proteomes and key-metabolites of Desulfobacula toluolica Tol2, a marine, aromatic compound-degrading, sulfate-reducing bacterium.</title>
        <authorList>
            <person name="Wohlbrand L."/>
            <person name="Jacob J.H."/>
            <person name="Kube M."/>
            <person name="Mussmann M."/>
            <person name="Jarling R."/>
            <person name="Beck A."/>
            <person name="Amann R."/>
            <person name="Wilkes H."/>
            <person name="Reinhardt R."/>
            <person name="Rabus R."/>
        </authorList>
    </citation>
    <scope>NUCLEOTIDE SEQUENCE [LARGE SCALE GENOMIC DNA]</scope>
    <source>
        <strain evidence="2">DSM 7467 / Tol2</strain>
    </source>
</reference>
<proteinExistence type="predicted"/>
<dbReference type="CDD" id="cd00448">
    <property type="entry name" value="YjgF_YER057c_UK114_family"/>
    <property type="match status" value="1"/>
</dbReference>
<dbReference type="STRING" id="651182.TOL2_C37350"/>
<dbReference type="RefSeq" id="WP_014959077.1">
    <property type="nucleotide sequence ID" value="NC_018645.1"/>
</dbReference>
<dbReference type="InterPro" id="IPR006175">
    <property type="entry name" value="YjgF/YER057c/UK114"/>
</dbReference>
<dbReference type="PANTHER" id="PTHR43857">
    <property type="entry name" value="BLR7761 PROTEIN"/>
    <property type="match status" value="1"/>
</dbReference>
<dbReference type="HOGENOM" id="CLU_100715_4_2_7"/>
<organism evidence="1 2">
    <name type="scientific">Desulfobacula toluolica (strain DSM 7467 / Tol2)</name>
    <dbReference type="NCBI Taxonomy" id="651182"/>
    <lineage>
        <taxon>Bacteria</taxon>
        <taxon>Pseudomonadati</taxon>
        <taxon>Thermodesulfobacteriota</taxon>
        <taxon>Desulfobacteria</taxon>
        <taxon>Desulfobacterales</taxon>
        <taxon>Desulfobacteraceae</taxon>
        <taxon>Desulfobacula</taxon>
    </lineage>
</organism>
<dbReference type="Proteomes" id="UP000007347">
    <property type="component" value="Chromosome"/>
</dbReference>
<dbReference type="OrthoDB" id="9803101at2"/>
<dbReference type="Gene3D" id="3.30.1330.40">
    <property type="entry name" value="RutC-like"/>
    <property type="match status" value="1"/>
</dbReference>
<dbReference type="Pfam" id="PF01042">
    <property type="entry name" value="Ribonuc_L-PSP"/>
    <property type="match status" value="1"/>
</dbReference>
<dbReference type="AlphaFoldDB" id="K0NSD5"/>
<name>K0NSD5_DESTT</name>
<accession>K0NSD5</accession>
<gene>
    <name evidence="1" type="ordered locus">TOL2_C37350</name>
</gene>
<protein>
    <submittedName>
        <fullName evidence="1">Endoribonuclease L-PSP</fullName>
    </submittedName>
</protein>
<dbReference type="KEGG" id="dto:TOL2_C37350"/>
<sequence length="136" mass="14992">MSIEKKIIQPDGWAPTTGYANGILVSPGKILFIAGQVGWDENEIIQSTEIGPQFEQALKNILAILKKAGGGAEHICRMTCYCTDKKKYIEARREIGKAWKQLLGKNFPAMSMIFVADLLAPQSLIEIETTAVIPEK</sequence>
<evidence type="ECO:0000313" key="1">
    <source>
        <dbReference type="EMBL" id="CCK81892.1"/>
    </source>
</evidence>
<dbReference type="PANTHER" id="PTHR43857:SF1">
    <property type="entry name" value="YJGH FAMILY PROTEIN"/>
    <property type="match status" value="1"/>
</dbReference>
<dbReference type="PATRIC" id="fig|651182.5.peg.4395"/>
<evidence type="ECO:0000313" key="2">
    <source>
        <dbReference type="Proteomes" id="UP000007347"/>
    </source>
</evidence>